<dbReference type="Gene3D" id="3.90.660.20">
    <property type="entry name" value="Protoporphyrinogen oxidase, mitochondrial, domain 2"/>
    <property type="match status" value="1"/>
</dbReference>
<protein>
    <recommendedName>
        <fullName evidence="7 12">Coproporphyrinogen III oxidase</fullName>
        <ecNumber evidence="6 12">1.3.3.15</ecNumber>
    </recommendedName>
</protein>
<evidence type="ECO:0000256" key="2">
    <source>
        <dbReference type="ARBA" id="ARBA00001974"/>
    </source>
</evidence>
<comment type="subcellular location">
    <subcellularLocation>
        <location evidence="12">Cytoplasm</location>
    </subcellularLocation>
</comment>
<dbReference type="EMBL" id="LZKJ01000115">
    <property type="protein sequence ID" value="OBI46097.1"/>
    <property type="molecule type" value="Genomic_DNA"/>
</dbReference>
<dbReference type="Pfam" id="PF01593">
    <property type="entry name" value="Amino_oxidase"/>
    <property type="match status" value="1"/>
</dbReference>
<evidence type="ECO:0000256" key="9">
    <source>
        <dbReference type="ARBA" id="ARBA00022827"/>
    </source>
</evidence>
<sequence length="464" mass="47723">MPGSSSGRAGPHRRRTAYCVVGGGISGLTAAYRLRLAVGDDAAIILFDPADRLGGVLRTERVGGQPMDVGAEAFVQRRPEVPALLAELGLADRQRDTTGARPLIYSQARLHPLPSDTVVGIPSSAESVAGLVDDGTVARIAEEPNRPLQWRQGSDPSVAEVVADRFGEQVVSRAVDPLLAGVYAGSAASIGLRSAAPTVAAALDAGAASLTGAVGQVLGTTRAGPVFGAVDGGYCVLVDALARRSQLRWVQAAVQRLEHVDGGWVLHDDTGTPWPADGVVLAVPAPRLVPLLDGIAPRSAAAAHRIRSASSAVVALAVPPDTAFPQQSGVLVATGEALHAKAITLSSRKWGSGGEVELLRLSFGRFGEDLAVRTSDDELLAWAVDDLATVFGLAVDPLDARVQRWPDAMPQYGPGHAHVVAELRAGLPPGLAVAGSYLDGIGVPACVGAAGRAVSELLKVGVAR</sequence>
<dbReference type="NCBIfam" id="NF008841">
    <property type="entry name" value="PRK11883.1-1"/>
    <property type="match status" value="1"/>
</dbReference>
<reference evidence="15" key="1">
    <citation type="submission" date="2016-06" db="EMBL/GenBank/DDBJ databases">
        <authorList>
            <person name="Sutton G."/>
            <person name="Brinkac L."/>
            <person name="Sanka R."/>
            <person name="Adams M."/>
            <person name="Lau E."/>
            <person name="Sam S."/>
            <person name="Sreng N."/>
            <person name="Him V."/>
            <person name="Kerleguer A."/>
            <person name="Cheng S."/>
        </authorList>
    </citation>
    <scope>NUCLEOTIDE SEQUENCE [LARGE SCALE GENOMIC DNA]</scope>
    <source>
        <strain evidence="15">E861</strain>
    </source>
</reference>
<feature type="domain" description="Amine oxidase" evidence="13">
    <location>
        <begin position="25"/>
        <end position="457"/>
    </location>
</feature>
<evidence type="ECO:0000256" key="6">
    <source>
        <dbReference type="ARBA" id="ARBA00012402"/>
    </source>
</evidence>
<dbReference type="Gene3D" id="1.10.3110.10">
    <property type="entry name" value="protoporphyrinogen ix oxidase, domain 3"/>
    <property type="match status" value="1"/>
</dbReference>
<comment type="cofactor">
    <cofactor evidence="2 12">
        <name>FAD</name>
        <dbReference type="ChEBI" id="CHEBI:57692"/>
    </cofactor>
</comment>
<dbReference type="PANTHER" id="PTHR42923:SF3">
    <property type="entry name" value="PROTOPORPHYRINOGEN OXIDASE"/>
    <property type="match status" value="1"/>
</dbReference>
<evidence type="ECO:0000256" key="5">
    <source>
        <dbReference type="ARBA" id="ARBA00008310"/>
    </source>
</evidence>
<proteinExistence type="inferred from homology"/>
<comment type="catalytic activity">
    <reaction evidence="1">
        <text>coproporphyrinogen III + 3 O2 = coproporphyrin III + 3 H2O2</text>
        <dbReference type="Rhea" id="RHEA:43436"/>
        <dbReference type="ChEBI" id="CHEBI:15379"/>
        <dbReference type="ChEBI" id="CHEBI:16240"/>
        <dbReference type="ChEBI" id="CHEBI:57309"/>
        <dbReference type="ChEBI" id="CHEBI:131725"/>
        <dbReference type="EC" id="1.3.3.15"/>
    </reaction>
    <physiologicalReaction direction="left-to-right" evidence="1">
        <dbReference type="Rhea" id="RHEA:43437"/>
    </physiologicalReaction>
</comment>
<comment type="caution">
    <text evidence="14">The sequence shown here is derived from an EMBL/GenBank/DDBJ whole genome shotgun (WGS) entry which is preliminary data.</text>
</comment>
<comment type="similarity">
    <text evidence="5 12">Belongs to the protoporphyrinogen/coproporphyrinogen oxidase family. Coproporphyrinogen III oxidase subfamily.</text>
</comment>
<dbReference type="InterPro" id="IPR002937">
    <property type="entry name" value="Amino_oxidase"/>
</dbReference>
<evidence type="ECO:0000256" key="10">
    <source>
        <dbReference type="ARBA" id="ARBA00023002"/>
    </source>
</evidence>
<keyword evidence="11 12" id="KW-0350">Heme biosynthesis</keyword>
<evidence type="ECO:0000256" key="4">
    <source>
        <dbReference type="ARBA" id="ARBA00004744"/>
    </source>
</evidence>
<organism evidence="14 15">
    <name type="scientific">Mycobacterium kyorinense</name>
    <dbReference type="NCBI Taxonomy" id="487514"/>
    <lineage>
        <taxon>Bacteria</taxon>
        <taxon>Bacillati</taxon>
        <taxon>Actinomycetota</taxon>
        <taxon>Actinomycetes</taxon>
        <taxon>Mycobacteriales</taxon>
        <taxon>Mycobacteriaceae</taxon>
        <taxon>Mycobacterium</taxon>
    </lineage>
</organism>
<dbReference type="InterPro" id="IPR036188">
    <property type="entry name" value="FAD/NAD-bd_sf"/>
</dbReference>
<dbReference type="GO" id="GO:0005737">
    <property type="term" value="C:cytoplasm"/>
    <property type="evidence" value="ECO:0007669"/>
    <property type="project" value="UniProtKB-SubCell"/>
</dbReference>
<dbReference type="InterPro" id="IPR050464">
    <property type="entry name" value="Zeta_carotene_desat/Oxidored"/>
</dbReference>
<gene>
    <name evidence="14" type="ORF">A5707_22070</name>
</gene>
<evidence type="ECO:0000256" key="8">
    <source>
        <dbReference type="ARBA" id="ARBA00022630"/>
    </source>
</evidence>
<dbReference type="InterPro" id="IPR004572">
    <property type="entry name" value="Protoporphyrinogen_oxidase"/>
</dbReference>
<dbReference type="GO" id="GO:0006783">
    <property type="term" value="P:heme biosynthetic process"/>
    <property type="evidence" value="ECO:0007669"/>
    <property type="project" value="UniProtKB-UniRule"/>
</dbReference>
<keyword evidence="12" id="KW-0963">Cytoplasm</keyword>
<evidence type="ECO:0000313" key="14">
    <source>
        <dbReference type="EMBL" id="OBI46097.1"/>
    </source>
</evidence>
<dbReference type="UniPathway" id="UPA00252"/>
<dbReference type="NCBIfam" id="TIGR00562">
    <property type="entry name" value="proto_IX_ox"/>
    <property type="match status" value="1"/>
</dbReference>
<dbReference type="Gene3D" id="3.50.50.60">
    <property type="entry name" value="FAD/NAD(P)-binding domain"/>
    <property type="match status" value="1"/>
</dbReference>
<evidence type="ECO:0000256" key="7">
    <source>
        <dbReference type="ARBA" id="ARBA00019046"/>
    </source>
</evidence>
<keyword evidence="9 12" id="KW-0274">FAD</keyword>
<dbReference type="Proteomes" id="UP000093592">
    <property type="component" value="Unassembled WGS sequence"/>
</dbReference>
<dbReference type="PANTHER" id="PTHR42923">
    <property type="entry name" value="PROTOPORPHYRINOGEN OXIDASE"/>
    <property type="match status" value="1"/>
</dbReference>
<evidence type="ECO:0000256" key="3">
    <source>
        <dbReference type="ARBA" id="ARBA00002185"/>
    </source>
</evidence>
<comment type="function">
    <text evidence="3 12">Involved in coproporphyrin-dependent heme b biosynthesis. Catalyzes the oxidation of coproporphyrinogen III to coproporphyrin III.</text>
</comment>
<evidence type="ECO:0000256" key="12">
    <source>
        <dbReference type="RuleBase" id="RU364052"/>
    </source>
</evidence>
<dbReference type="SUPFAM" id="SSF54373">
    <property type="entry name" value="FAD-linked reductases, C-terminal domain"/>
    <property type="match status" value="1"/>
</dbReference>
<evidence type="ECO:0000256" key="1">
    <source>
        <dbReference type="ARBA" id="ARBA00001755"/>
    </source>
</evidence>
<evidence type="ECO:0000259" key="13">
    <source>
        <dbReference type="Pfam" id="PF01593"/>
    </source>
</evidence>
<keyword evidence="8 12" id="KW-0285">Flavoprotein</keyword>
<accession>A0A1A2Z9A2</accession>
<dbReference type="GO" id="GO:0004729">
    <property type="term" value="F:oxygen-dependent protoporphyrinogen oxidase activity"/>
    <property type="evidence" value="ECO:0007669"/>
    <property type="project" value="UniProtKB-UniRule"/>
</dbReference>
<dbReference type="OrthoDB" id="4496419at2"/>
<evidence type="ECO:0000313" key="15">
    <source>
        <dbReference type="Proteomes" id="UP000093592"/>
    </source>
</evidence>
<comment type="pathway">
    <text evidence="4 12">Porphyrin-containing compound metabolism; protoheme biosynthesis.</text>
</comment>
<dbReference type="EC" id="1.3.3.15" evidence="6 12"/>
<keyword evidence="10 12" id="KW-0560">Oxidoreductase</keyword>
<dbReference type="SUPFAM" id="SSF51905">
    <property type="entry name" value="FAD/NAD(P)-binding domain"/>
    <property type="match status" value="1"/>
</dbReference>
<evidence type="ECO:0000256" key="11">
    <source>
        <dbReference type="ARBA" id="ARBA00023133"/>
    </source>
</evidence>
<dbReference type="AlphaFoldDB" id="A0A1A2Z9A2"/>
<name>A0A1A2Z9A2_9MYCO</name>
<dbReference type="RefSeq" id="WP_065014714.1">
    <property type="nucleotide sequence ID" value="NZ_LZKJ01000115.1"/>
</dbReference>